<comment type="caution">
    <text evidence="1">The sequence shown here is derived from an EMBL/GenBank/DDBJ whole genome shotgun (WGS) entry which is preliminary data.</text>
</comment>
<name>A0A938BNH5_9BACT</name>
<sequence length="194" mass="21255">MPDPNLVSELRAIVDHHRVNGAKGLDAAICHAILKSPSFTYQDIQDVIPALMEAVDAALSSQECKEKRAIQRGWVVGLTAGAAQRGFNPEEIAYVMAYNGLRCAVDAAMILAVYAFSLAWALAQVSVRLGWPRDLKPKLHEAMVRGLADAETHLGDEVEPQERKWMRENLVTGWRAGIVLAKFLPDSPLVAASR</sequence>
<protein>
    <submittedName>
        <fullName evidence="1">Uncharacterized protein</fullName>
    </submittedName>
</protein>
<dbReference type="AlphaFoldDB" id="A0A938BNH5"/>
<evidence type="ECO:0000313" key="2">
    <source>
        <dbReference type="Proteomes" id="UP000703893"/>
    </source>
</evidence>
<gene>
    <name evidence="1" type="ORF">FJZ00_08270</name>
</gene>
<accession>A0A938BNH5</accession>
<reference evidence="1 2" key="1">
    <citation type="submission" date="2019-03" db="EMBL/GenBank/DDBJ databases">
        <title>Lake Tanganyika Metagenome-Assembled Genomes (MAGs).</title>
        <authorList>
            <person name="Tran P."/>
        </authorList>
    </citation>
    <scope>NUCLEOTIDE SEQUENCE [LARGE SCALE GENOMIC DNA]</scope>
    <source>
        <strain evidence="1">K_DeepCast_65m_m2_236</strain>
    </source>
</reference>
<dbReference type="EMBL" id="VGJX01000457">
    <property type="protein sequence ID" value="MBM3275135.1"/>
    <property type="molecule type" value="Genomic_DNA"/>
</dbReference>
<organism evidence="1 2">
    <name type="scientific">Candidatus Tanganyikabacteria bacterium</name>
    <dbReference type="NCBI Taxonomy" id="2961651"/>
    <lineage>
        <taxon>Bacteria</taxon>
        <taxon>Bacillati</taxon>
        <taxon>Candidatus Sericytochromatia</taxon>
        <taxon>Candidatus Tanganyikabacteria</taxon>
    </lineage>
</organism>
<proteinExistence type="predicted"/>
<dbReference type="Proteomes" id="UP000703893">
    <property type="component" value="Unassembled WGS sequence"/>
</dbReference>
<evidence type="ECO:0000313" key="1">
    <source>
        <dbReference type="EMBL" id="MBM3275135.1"/>
    </source>
</evidence>